<proteinExistence type="predicted"/>
<reference evidence="1" key="2">
    <citation type="submission" date="2022-01" db="EMBL/GenBank/DDBJ databases">
        <authorList>
            <person name="Yamashiro T."/>
            <person name="Shiraishi A."/>
            <person name="Satake H."/>
            <person name="Nakayama K."/>
        </authorList>
    </citation>
    <scope>NUCLEOTIDE SEQUENCE</scope>
</reference>
<reference evidence="1" key="1">
    <citation type="journal article" date="2022" name="Int. J. Mol. Sci.">
        <title>Draft Genome of Tanacetum Coccineum: Genomic Comparison of Closely Related Tanacetum-Family Plants.</title>
        <authorList>
            <person name="Yamashiro T."/>
            <person name="Shiraishi A."/>
            <person name="Nakayama K."/>
            <person name="Satake H."/>
        </authorList>
    </citation>
    <scope>NUCLEOTIDE SEQUENCE</scope>
</reference>
<gene>
    <name evidence="1" type="ORF">Tco_1068464</name>
</gene>
<name>A0ABQ5HFS9_9ASTR</name>
<protein>
    <submittedName>
        <fullName evidence="1">Uncharacterized protein</fullName>
    </submittedName>
</protein>
<keyword evidence="2" id="KW-1185">Reference proteome</keyword>
<comment type="caution">
    <text evidence="1">The sequence shown here is derived from an EMBL/GenBank/DDBJ whole genome shotgun (WGS) entry which is preliminary data.</text>
</comment>
<evidence type="ECO:0000313" key="2">
    <source>
        <dbReference type="Proteomes" id="UP001151760"/>
    </source>
</evidence>
<dbReference type="Proteomes" id="UP001151760">
    <property type="component" value="Unassembled WGS sequence"/>
</dbReference>
<evidence type="ECO:0000313" key="1">
    <source>
        <dbReference type="EMBL" id="GJT86747.1"/>
    </source>
</evidence>
<dbReference type="EMBL" id="BQNB010019576">
    <property type="protein sequence ID" value="GJT86747.1"/>
    <property type="molecule type" value="Genomic_DNA"/>
</dbReference>
<sequence length="84" mass="9669">MHYFNITMRNVVKVLYKDTIPKSGSGSSVGGSGMLDEEEIMKLLEKEEMAELELQKQGKKGLNKSGWRNVDKNKSWMRNMRDNC</sequence>
<accession>A0ABQ5HFS9</accession>
<organism evidence="1 2">
    <name type="scientific">Tanacetum coccineum</name>
    <dbReference type="NCBI Taxonomy" id="301880"/>
    <lineage>
        <taxon>Eukaryota</taxon>
        <taxon>Viridiplantae</taxon>
        <taxon>Streptophyta</taxon>
        <taxon>Embryophyta</taxon>
        <taxon>Tracheophyta</taxon>
        <taxon>Spermatophyta</taxon>
        <taxon>Magnoliopsida</taxon>
        <taxon>eudicotyledons</taxon>
        <taxon>Gunneridae</taxon>
        <taxon>Pentapetalae</taxon>
        <taxon>asterids</taxon>
        <taxon>campanulids</taxon>
        <taxon>Asterales</taxon>
        <taxon>Asteraceae</taxon>
        <taxon>Asteroideae</taxon>
        <taxon>Anthemideae</taxon>
        <taxon>Anthemidinae</taxon>
        <taxon>Tanacetum</taxon>
    </lineage>
</organism>